<gene>
    <name evidence="1" type="ORF">ACAOBT_LOCUS14764</name>
</gene>
<accession>A0A9P0KUQ1</accession>
<comment type="caution">
    <text evidence="1">The sequence shown here is derived from an EMBL/GenBank/DDBJ whole genome shotgun (WGS) entry which is preliminary data.</text>
</comment>
<evidence type="ECO:0000313" key="1">
    <source>
        <dbReference type="EMBL" id="CAH1981943.1"/>
    </source>
</evidence>
<name>A0A9P0KUQ1_ACAOB</name>
<dbReference type="AlphaFoldDB" id="A0A9P0KUQ1"/>
<evidence type="ECO:0000313" key="2">
    <source>
        <dbReference type="Proteomes" id="UP001152888"/>
    </source>
</evidence>
<reference evidence="1" key="1">
    <citation type="submission" date="2022-03" db="EMBL/GenBank/DDBJ databases">
        <authorList>
            <person name="Sayadi A."/>
        </authorList>
    </citation>
    <scope>NUCLEOTIDE SEQUENCE</scope>
</reference>
<keyword evidence="2" id="KW-1185">Reference proteome</keyword>
<protein>
    <submittedName>
        <fullName evidence="1">Uncharacterized protein</fullName>
    </submittedName>
</protein>
<proteinExistence type="predicted"/>
<dbReference type="Proteomes" id="UP001152888">
    <property type="component" value="Unassembled WGS sequence"/>
</dbReference>
<sequence length="66" mass="7717">MQDTEIVYPVEHRITAKRCSVEYSNRKGKSHFDGSWKIQDVGINKGLSMCLQINDYWTQKTFYTAV</sequence>
<organism evidence="1 2">
    <name type="scientific">Acanthoscelides obtectus</name>
    <name type="common">Bean weevil</name>
    <name type="synonym">Bruchus obtectus</name>
    <dbReference type="NCBI Taxonomy" id="200917"/>
    <lineage>
        <taxon>Eukaryota</taxon>
        <taxon>Metazoa</taxon>
        <taxon>Ecdysozoa</taxon>
        <taxon>Arthropoda</taxon>
        <taxon>Hexapoda</taxon>
        <taxon>Insecta</taxon>
        <taxon>Pterygota</taxon>
        <taxon>Neoptera</taxon>
        <taxon>Endopterygota</taxon>
        <taxon>Coleoptera</taxon>
        <taxon>Polyphaga</taxon>
        <taxon>Cucujiformia</taxon>
        <taxon>Chrysomeloidea</taxon>
        <taxon>Chrysomelidae</taxon>
        <taxon>Bruchinae</taxon>
        <taxon>Bruchini</taxon>
        <taxon>Acanthoscelides</taxon>
    </lineage>
</organism>
<dbReference type="EMBL" id="CAKOFQ010006915">
    <property type="protein sequence ID" value="CAH1981943.1"/>
    <property type="molecule type" value="Genomic_DNA"/>
</dbReference>